<dbReference type="Proteomes" id="UP000226192">
    <property type="component" value="Unassembled WGS sequence"/>
</dbReference>
<evidence type="ECO:0000313" key="3">
    <source>
        <dbReference type="EMBL" id="PHH62009.1"/>
    </source>
</evidence>
<evidence type="ECO:0000256" key="1">
    <source>
        <dbReference type="RuleBase" id="RU363021"/>
    </source>
</evidence>
<proteinExistence type="predicted"/>
<evidence type="ECO:0000313" key="4">
    <source>
        <dbReference type="Proteomes" id="UP000226192"/>
    </source>
</evidence>
<comment type="subunit">
    <text evidence="1">Component of the mitochondrial contact site and cristae organizing system (MICOS) complex.</text>
</comment>
<keyword evidence="4" id="KW-1185">Reference proteome</keyword>
<keyword evidence="1" id="KW-0472">Membrane</keyword>
<feature type="transmembrane region" description="Helical" evidence="1">
    <location>
        <begin position="149"/>
        <end position="166"/>
    </location>
</feature>
<evidence type="ECO:0000256" key="2">
    <source>
        <dbReference type="SAM" id="MobiDB-lite"/>
    </source>
</evidence>
<gene>
    <name evidence="3" type="ORF">CDD81_7633</name>
</gene>
<comment type="function">
    <text evidence="1">Component of the MICOS complex, a large protein complex of the mitochondrial inner membrane that plays crucial roles in the maintenance of crista junctions, inner membrane architecture, and formation of contact sites to the outer membrane.</text>
</comment>
<dbReference type="GO" id="GO:0042407">
    <property type="term" value="P:cristae formation"/>
    <property type="evidence" value="ECO:0007669"/>
    <property type="project" value="InterPro"/>
</dbReference>
<dbReference type="AlphaFoldDB" id="A0A2C5X8Y2"/>
<accession>A0A2C5X8Y2</accession>
<dbReference type="PANTHER" id="PTHR28268">
    <property type="entry name" value="MICOS SUBUNIT MIC26"/>
    <property type="match status" value="1"/>
</dbReference>
<dbReference type="GO" id="GO:0044284">
    <property type="term" value="C:mitochondrial crista junction"/>
    <property type="evidence" value="ECO:0007669"/>
    <property type="project" value="TreeGrafter"/>
</dbReference>
<keyword evidence="1" id="KW-0812">Transmembrane</keyword>
<name>A0A2C5X8Y2_9HYPO</name>
<comment type="caution">
    <text evidence="3">The sequence shown here is derived from an EMBL/GenBank/DDBJ whole genome shotgun (WGS) entry which is preliminary data.</text>
</comment>
<feature type="region of interest" description="Disordered" evidence="2">
    <location>
        <begin position="48"/>
        <end position="94"/>
    </location>
</feature>
<dbReference type="InterPro" id="IPR033181">
    <property type="entry name" value="Mic26_fungi"/>
</dbReference>
<comment type="subcellular location">
    <subcellularLocation>
        <location evidence="1">Mitochondrion inner membrane</location>
    </subcellularLocation>
</comment>
<dbReference type="GO" id="GO:0061617">
    <property type="term" value="C:MICOS complex"/>
    <property type="evidence" value="ECO:0007669"/>
    <property type="project" value="UniProtKB-UniRule"/>
</dbReference>
<feature type="transmembrane region" description="Helical" evidence="1">
    <location>
        <begin position="173"/>
        <end position="191"/>
    </location>
</feature>
<organism evidence="3 4">
    <name type="scientific">Ophiocordyceps australis</name>
    <dbReference type="NCBI Taxonomy" id="1399860"/>
    <lineage>
        <taxon>Eukaryota</taxon>
        <taxon>Fungi</taxon>
        <taxon>Dikarya</taxon>
        <taxon>Ascomycota</taxon>
        <taxon>Pezizomycotina</taxon>
        <taxon>Sordariomycetes</taxon>
        <taxon>Hypocreomycetidae</taxon>
        <taxon>Hypocreales</taxon>
        <taxon>Ophiocordycipitaceae</taxon>
        <taxon>Ophiocordyceps</taxon>
    </lineage>
</organism>
<dbReference type="STRING" id="1399860.A0A2C5X8Y2"/>
<dbReference type="OrthoDB" id="2399148at2759"/>
<sequence length="260" mass="27881">MAARVLLQRRSVALLAVGGLALYPTSVIAEAPAHQRKPIYDDFDTLSARSVAPPSAPKQAPEAQQVAPSASSNSKTDVDAALAPQPSRGPTPTDRLAVQIGRVRLFLHDCAAAAEDRVNGAMDAAFNMEHSFTTTIASLAPPRESGEKLMPGVIYVLVAAMAGSVVTRNRGFLLRTTVPLAFGVGAGWLLLPITMRNVANLSWSYEKHFPAIADAHLRLREGIDQSLSFAKTRSQAGKRYVDEKVTDAREAVEGWVKQGK</sequence>
<dbReference type="PANTHER" id="PTHR28268:SF1">
    <property type="entry name" value="MICOS SUBUNIT MIC26"/>
    <property type="match status" value="1"/>
</dbReference>
<dbReference type="EMBL" id="NJET01000084">
    <property type="protein sequence ID" value="PHH62009.1"/>
    <property type="molecule type" value="Genomic_DNA"/>
</dbReference>
<feature type="compositionally biased region" description="Polar residues" evidence="2">
    <location>
        <begin position="66"/>
        <end position="75"/>
    </location>
</feature>
<reference evidence="3 4" key="1">
    <citation type="submission" date="2017-06" db="EMBL/GenBank/DDBJ databases">
        <title>Ant-infecting Ophiocordyceps genomes reveal a high diversity of potential behavioral manipulation genes and a possible major role for enterotoxins.</title>
        <authorList>
            <person name="De Bekker C."/>
            <person name="Evans H.C."/>
            <person name="Brachmann A."/>
            <person name="Hughes D.P."/>
        </authorList>
    </citation>
    <scope>NUCLEOTIDE SEQUENCE [LARGE SCALE GENOMIC DNA]</scope>
    <source>
        <strain evidence="3 4">Map64</strain>
    </source>
</reference>
<keyword evidence="1" id="KW-1133">Transmembrane helix</keyword>
<dbReference type="InterPro" id="IPR019166">
    <property type="entry name" value="MIC26/MIC27"/>
</dbReference>
<keyword evidence="1" id="KW-0496">Mitochondrion</keyword>
<protein>
    <recommendedName>
        <fullName evidence="1">MICOS complex subunit</fullName>
    </recommendedName>
</protein>
<keyword evidence="1" id="KW-0999">Mitochondrion inner membrane</keyword>
<dbReference type="Pfam" id="PF09769">
    <property type="entry name" value="ApoO"/>
    <property type="match status" value="1"/>
</dbReference>